<reference evidence="1 2" key="1">
    <citation type="journal article" date="2020" name="Microorganisms">
        <title>Osmotic Adaptation and Compatible Solute Biosynthesis of Phototrophic Bacteria as Revealed from Genome Analyses.</title>
        <authorList>
            <person name="Imhoff J.F."/>
            <person name="Rahn T."/>
            <person name="Kunzel S."/>
            <person name="Keller A."/>
            <person name="Neulinger S.C."/>
        </authorList>
    </citation>
    <scope>NUCLEOTIDE SEQUENCE [LARGE SCALE GENOMIC DNA]</scope>
    <source>
        <strain evidence="1 2">DSM 25653</strain>
    </source>
</reference>
<keyword evidence="2" id="KW-1185">Reference proteome</keyword>
<name>A0A9X1B415_9GAMM</name>
<sequence>MLAPQQARAQASLDEQTQQLIVNAVEAAFELDLYNNRCRQDRSGRRTENLNKILASGFRMTVLDAQDDLFPEGYYRDAQARMREDFLARMREMGGCSGAKEAKLRDELRERYEKAIAELEAFP</sequence>
<comment type="caution">
    <text evidence="1">The sequence shown here is derived from an EMBL/GenBank/DDBJ whole genome shotgun (WGS) entry which is preliminary data.</text>
</comment>
<evidence type="ECO:0000313" key="2">
    <source>
        <dbReference type="Proteomes" id="UP001138768"/>
    </source>
</evidence>
<dbReference type="EMBL" id="NRRY01000016">
    <property type="protein sequence ID" value="MBK1618973.1"/>
    <property type="molecule type" value="Genomic_DNA"/>
</dbReference>
<protein>
    <submittedName>
        <fullName evidence="1">Uncharacterized protein</fullName>
    </submittedName>
</protein>
<dbReference type="Proteomes" id="UP001138768">
    <property type="component" value="Unassembled WGS sequence"/>
</dbReference>
<evidence type="ECO:0000313" key="1">
    <source>
        <dbReference type="EMBL" id="MBK1618973.1"/>
    </source>
</evidence>
<dbReference type="AlphaFoldDB" id="A0A9X1B415"/>
<organism evidence="1 2">
    <name type="scientific">Lamprobacter modestohalophilus</name>
    <dbReference type="NCBI Taxonomy" id="1064514"/>
    <lineage>
        <taxon>Bacteria</taxon>
        <taxon>Pseudomonadati</taxon>
        <taxon>Pseudomonadota</taxon>
        <taxon>Gammaproteobacteria</taxon>
        <taxon>Chromatiales</taxon>
        <taxon>Chromatiaceae</taxon>
        <taxon>Lamprobacter</taxon>
    </lineage>
</organism>
<proteinExistence type="predicted"/>
<accession>A0A9X1B415</accession>
<gene>
    <name evidence="1" type="ORF">CKO42_11130</name>
</gene>